<evidence type="ECO:0000259" key="6">
    <source>
        <dbReference type="Pfam" id="PF07980"/>
    </source>
</evidence>
<dbReference type="PROSITE" id="PS51257">
    <property type="entry name" value="PROKAR_LIPOPROTEIN"/>
    <property type="match status" value="1"/>
</dbReference>
<evidence type="ECO:0000256" key="3">
    <source>
        <dbReference type="ARBA" id="ARBA00022729"/>
    </source>
</evidence>
<protein>
    <submittedName>
        <fullName evidence="8">Starch-binding associating with outer membrane</fullName>
    </submittedName>
</protein>
<evidence type="ECO:0000256" key="1">
    <source>
        <dbReference type="ARBA" id="ARBA00004442"/>
    </source>
</evidence>
<gene>
    <name evidence="8" type="ORF">SAMN04488007_3280</name>
</gene>
<keyword evidence="5" id="KW-0998">Cell outer membrane</keyword>
<feature type="domain" description="RagB/SusD" evidence="6">
    <location>
        <begin position="286"/>
        <end position="592"/>
    </location>
</feature>
<dbReference type="Pfam" id="PF14322">
    <property type="entry name" value="SusD-like_3"/>
    <property type="match status" value="1"/>
</dbReference>
<dbReference type="Pfam" id="PF07980">
    <property type="entry name" value="SusD_RagB"/>
    <property type="match status" value="1"/>
</dbReference>
<keyword evidence="9" id="KW-1185">Reference proteome</keyword>
<accession>A0A1M6TLQ3</accession>
<evidence type="ECO:0000313" key="8">
    <source>
        <dbReference type="EMBL" id="SHK57992.1"/>
    </source>
</evidence>
<name>A0A1M6TLQ3_9FLAO</name>
<evidence type="ECO:0000256" key="4">
    <source>
        <dbReference type="ARBA" id="ARBA00023136"/>
    </source>
</evidence>
<feature type="domain" description="SusD-like N-terminal" evidence="7">
    <location>
        <begin position="31"/>
        <end position="234"/>
    </location>
</feature>
<dbReference type="InterPro" id="IPR011990">
    <property type="entry name" value="TPR-like_helical_dom_sf"/>
</dbReference>
<evidence type="ECO:0000313" key="9">
    <source>
        <dbReference type="Proteomes" id="UP000184314"/>
    </source>
</evidence>
<dbReference type="EMBL" id="FQZX01000003">
    <property type="protein sequence ID" value="SHK57992.1"/>
    <property type="molecule type" value="Genomic_DNA"/>
</dbReference>
<evidence type="ECO:0000256" key="2">
    <source>
        <dbReference type="ARBA" id="ARBA00006275"/>
    </source>
</evidence>
<evidence type="ECO:0000256" key="5">
    <source>
        <dbReference type="ARBA" id="ARBA00023237"/>
    </source>
</evidence>
<organism evidence="8 9">
    <name type="scientific">Maribacter aquivivus</name>
    <dbReference type="NCBI Taxonomy" id="228958"/>
    <lineage>
        <taxon>Bacteria</taxon>
        <taxon>Pseudomonadati</taxon>
        <taxon>Bacteroidota</taxon>
        <taxon>Flavobacteriia</taxon>
        <taxon>Flavobacteriales</taxon>
        <taxon>Flavobacteriaceae</taxon>
        <taxon>Maribacter</taxon>
    </lineage>
</organism>
<proteinExistence type="inferred from homology"/>
<dbReference type="AlphaFoldDB" id="A0A1M6TLQ3"/>
<dbReference type="STRING" id="228958.SAMN04488007_3280"/>
<dbReference type="InterPro" id="IPR033985">
    <property type="entry name" value="SusD-like_N"/>
</dbReference>
<keyword evidence="3" id="KW-0732">Signal</keyword>
<comment type="subcellular location">
    <subcellularLocation>
        <location evidence="1">Cell outer membrane</location>
    </subcellularLocation>
</comment>
<keyword evidence="4" id="KW-0472">Membrane</keyword>
<dbReference type="Gene3D" id="1.25.40.390">
    <property type="match status" value="1"/>
</dbReference>
<sequence>MLIKYIMKKRNWIYISSLITALLFVVACSDEFLDRQPEGQFSEADVATPDGVENLLIGTYNMVPGGGLEGQTWHNDIHSWVFNIASDDALKGTDAGDQPEQSFIEAYDFQSFNVHIRDKWRGLYKGVANANITLTTLAAVEDGISDERRAQVIAEARFLRGLFHFEARKMWRSPVYVDDTNFQLNDLESTKIPNDREIWPLIEADFEAAVAVLPTTQSDVGRPTKWAAKAFLAKAKMYQGWDEAGNANTTKLGEAKVILDDIVDNGPFILMDKFEDNFKVGTRNNTESIFEVQYAISSAADGASNRGIGLAHPYTDPWGCCGFYQASQNLVNAYKTENGLPMLDTFNDSNVPFETDETTTLSTYTGTLDPRLDHSVGRPGILYKGFKIYQTDFVRDLTYAGPFFSMKHVAEPEAFGQGGWGNLSANNYRIMRLDMIYLWLAEAEVELGDLERARELVNEIRSRAANPAGFVPRATQGAERNDFTILEGTPAANYEIATYDDAWTDPAVARKAVRFETRLEFALEGHRLFDLQRWGIAAETLNAYIASESQLRSYLQGRSFVEGKNEFFPIPIEAIDRSAIDGQPTLTQDPAY</sequence>
<dbReference type="InterPro" id="IPR012944">
    <property type="entry name" value="SusD_RagB_dom"/>
</dbReference>
<comment type="similarity">
    <text evidence="2">Belongs to the SusD family.</text>
</comment>
<dbReference type="Proteomes" id="UP000184314">
    <property type="component" value="Unassembled WGS sequence"/>
</dbReference>
<evidence type="ECO:0000259" key="7">
    <source>
        <dbReference type="Pfam" id="PF14322"/>
    </source>
</evidence>
<dbReference type="GO" id="GO:0009279">
    <property type="term" value="C:cell outer membrane"/>
    <property type="evidence" value="ECO:0007669"/>
    <property type="project" value="UniProtKB-SubCell"/>
</dbReference>
<dbReference type="SUPFAM" id="SSF48452">
    <property type="entry name" value="TPR-like"/>
    <property type="match status" value="1"/>
</dbReference>
<reference evidence="9" key="1">
    <citation type="submission" date="2016-11" db="EMBL/GenBank/DDBJ databases">
        <authorList>
            <person name="Varghese N."/>
            <person name="Submissions S."/>
        </authorList>
    </citation>
    <scope>NUCLEOTIDE SEQUENCE [LARGE SCALE GENOMIC DNA]</scope>
    <source>
        <strain evidence="9">DSM 16478</strain>
    </source>
</reference>